<evidence type="ECO:0000313" key="2">
    <source>
        <dbReference type="EMBL" id="EJK48012.1"/>
    </source>
</evidence>
<sequence>AGGSGRGGGGGGPTVAGSAACAATAAACTYAYIRPAEGGAIPLASRLVVGAVAAATEAVAGGVVVPGLGRLPDDNLLIPLAVGVVLSVQGLGGIQ</sequence>
<organism evidence="2 3">
    <name type="scientific">Thalassiosira oceanica</name>
    <name type="common">Marine diatom</name>
    <dbReference type="NCBI Taxonomy" id="159749"/>
    <lineage>
        <taxon>Eukaryota</taxon>
        <taxon>Sar</taxon>
        <taxon>Stramenopiles</taxon>
        <taxon>Ochrophyta</taxon>
        <taxon>Bacillariophyta</taxon>
        <taxon>Coscinodiscophyceae</taxon>
        <taxon>Thalassiosirophycidae</taxon>
        <taxon>Thalassiosirales</taxon>
        <taxon>Thalassiosiraceae</taxon>
        <taxon>Thalassiosira</taxon>
    </lineage>
</organism>
<dbReference type="EMBL" id="AGNL01046380">
    <property type="protein sequence ID" value="EJK48012.1"/>
    <property type="molecule type" value="Genomic_DNA"/>
</dbReference>
<name>K0RMP6_THAOC</name>
<keyword evidence="3" id="KW-1185">Reference proteome</keyword>
<dbReference type="Proteomes" id="UP000266841">
    <property type="component" value="Unassembled WGS sequence"/>
</dbReference>
<feature type="transmembrane region" description="Helical" evidence="1">
    <location>
        <begin position="45"/>
        <end position="64"/>
    </location>
</feature>
<comment type="caution">
    <text evidence="2">The sequence shown here is derived from an EMBL/GenBank/DDBJ whole genome shotgun (WGS) entry which is preliminary data.</text>
</comment>
<evidence type="ECO:0000256" key="1">
    <source>
        <dbReference type="SAM" id="Phobius"/>
    </source>
</evidence>
<evidence type="ECO:0000313" key="3">
    <source>
        <dbReference type="Proteomes" id="UP000266841"/>
    </source>
</evidence>
<keyword evidence="1" id="KW-1133">Transmembrane helix</keyword>
<proteinExistence type="predicted"/>
<reference evidence="2 3" key="1">
    <citation type="journal article" date="2012" name="Genome Biol.">
        <title>Genome and low-iron response of an oceanic diatom adapted to chronic iron limitation.</title>
        <authorList>
            <person name="Lommer M."/>
            <person name="Specht M."/>
            <person name="Roy A.S."/>
            <person name="Kraemer L."/>
            <person name="Andreson R."/>
            <person name="Gutowska M.A."/>
            <person name="Wolf J."/>
            <person name="Bergner S.V."/>
            <person name="Schilhabel M.B."/>
            <person name="Klostermeier U.C."/>
            <person name="Beiko R.G."/>
            <person name="Rosenstiel P."/>
            <person name="Hippler M."/>
            <person name="Laroche J."/>
        </authorList>
    </citation>
    <scope>NUCLEOTIDE SEQUENCE [LARGE SCALE GENOMIC DNA]</scope>
    <source>
        <strain evidence="2 3">CCMP1005</strain>
    </source>
</reference>
<dbReference type="AlphaFoldDB" id="K0RMP6"/>
<feature type="transmembrane region" description="Helical" evidence="1">
    <location>
        <begin position="15"/>
        <end position="33"/>
    </location>
</feature>
<keyword evidence="1" id="KW-0472">Membrane</keyword>
<accession>K0RMP6</accession>
<gene>
    <name evidence="2" type="ORF">THAOC_33225</name>
</gene>
<keyword evidence="1" id="KW-0812">Transmembrane</keyword>
<protein>
    <submittedName>
        <fullName evidence="2">Uncharacterized protein</fullName>
    </submittedName>
</protein>
<feature type="non-terminal residue" evidence="2">
    <location>
        <position position="1"/>
    </location>
</feature>